<organism evidence="1 2">
    <name type="scientific">Serendipita indica (strain DSM 11827)</name>
    <name type="common">Root endophyte fungus</name>
    <name type="synonym">Piriformospora indica</name>
    <dbReference type="NCBI Taxonomy" id="1109443"/>
    <lineage>
        <taxon>Eukaryota</taxon>
        <taxon>Fungi</taxon>
        <taxon>Dikarya</taxon>
        <taxon>Basidiomycota</taxon>
        <taxon>Agaricomycotina</taxon>
        <taxon>Agaricomycetes</taxon>
        <taxon>Sebacinales</taxon>
        <taxon>Serendipitaceae</taxon>
        <taxon>Serendipita</taxon>
    </lineage>
</organism>
<dbReference type="InterPro" id="IPR032675">
    <property type="entry name" value="LRR_dom_sf"/>
</dbReference>
<gene>
    <name evidence="1" type="ORF">PIIN_05774</name>
</gene>
<keyword evidence="2" id="KW-1185">Reference proteome</keyword>
<sequence>MPPIRALEVIYLDDPPDRDHRIFFHLLFSIPTVERAWFVGKGTYQWPTSTTSVETRSVALKELRVNLLHSQPSVKGCQLEWLLKHSKETLEVLCLYDLILDESMSDFILSYAPRLVSFHVSSSGHSDLVHLPTWVKAMTQLKELVIRNDLPSADCFRVTTDLVRLIAALPPTLEHLGFAVDDHAALELAFTCISEWRRQLQSPLPTLTIVLTSIKPLTQRNAVPGVDRLRLYYHKDPDVIFAMMSPMLPSNHFPRLTDASLRGRMIAARNEGEDIRRDNGLWSTVRRALLGAS</sequence>
<dbReference type="EMBL" id="CAFZ01000136">
    <property type="protein sequence ID" value="CCA71839.1"/>
    <property type="molecule type" value="Genomic_DNA"/>
</dbReference>
<proteinExistence type="predicted"/>
<evidence type="ECO:0000313" key="2">
    <source>
        <dbReference type="Proteomes" id="UP000007148"/>
    </source>
</evidence>
<protein>
    <submittedName>
        <fullName evidence="1">Uncharacterized protein</fullName>
    </submittedName>
</protein>
<evidence type="ECO:0000313" key="1">
    <source>
        <dbReference type="EMBL" id="CCA71839.1"/>
    </source>
</evidence>
<dbReference type="OrthoDB" id="3176171at2759"/>
<name>G4TKI9_SERID</name>
<dbReference type="SUPFAM" id="SSF52047">
    <property type="entry name" value="RNI-like"/>
    <property type="match status" value="1"/>
</dbReference>
<accession>G4TKI9</accession>
<reference evidence="1 2" key="1">
    <citation type="journal article" date="2011" name="PLoS Pathog.">
        <title>Endophytic Life Strategies Decoded by Genome and Transcriptome Analyses of the Mutualistic Root Symbiont Piriformospora indica.</title>
        <authorList>
            <person name="Zuccaro A."/>
            <person name="Lahrmann U."/>
            <person name="Guldener U."/>
            <person name="Langen G."/>
            <person name="Pfiffi S."/>
            <person name="Biedenkopf D."/>
            <person name="Wong P."/>
            <person name="Samans B."/>
            <person name="Grimm C."/>
            <person name="Basiewicz M."/>
            <person name="Murat C."/>
            <person name="Martin F."/>
            <person name="Kogel K.H."/>
        </authorList>
    </citation>
    <scope>NUCLEOTIDE SEQUENCE [LARGE SCALE GENOMIC DNA]</scope>
    <source>
        <strain evidence="1 2">DSM 11827</strain>
    </source>
</reference>
<dbReference type="Proteomes" id="UP000007148">
    <property type="component" value="Unassembled WGS sequence"/>
</dbReference>
<dbReference type="Gene3D" id="3.80.10.10">
    <property type="entry name" value="Ribonuclease Inhibitor"/>
    <property type="match status" value="1"/>
</dbReference>
<comment type="caution">
    <text evidence="1">The sequence shown here is derived from an EMBL/GenBank/DDBJ whole genome shotgun (WGS) entry which is preliminary data.</text>
</comment>
<dbReference type="InParanoid" id="G4TKI9"/>
<dbReference type="HOGENOM" id="CLU_950338_0_0_1"/>
<dbReference type="AlphaFoldDB" id="G4TKI9"/>